<keyword evidence="2" id="KW-0805">Transcription regulation</keyword>
<gene>
    <name evidence="7" type="ORF">MFIFM68171_08171</name>
</gene>
<evidence type="ECO:0000256" key="1">
    <source>
        <dbReference type="ARBA" id="ARBA00004123"/>
    </source>
</evidence>
<keyword evidence="4" id="KW-0804">Transcription</keyword>
<dbReference type="Proteomes" id="UP001628179">
    <property type="component" value="Unassembled WGS sequence"/>
</dbReference>
<evidence type="ECO:0000256" key="5">
    <source>
        <dbReference type="ARBA" id="ARBA00023242"/>
    </source>
</evidence>
<protein>
    <recommendedName>
        <fullName evidence="9">Transcription factor domain-containing protein</fullName>
    </recommendedName>
</protein>
<feature type="compositionally biased region" description="Polar residues" evidence="6">
    <location>
        <begin position="8"/>
        <end position="18"/>
    </location>
</feature>
<dbReference type="RefSeq" id="XP_070919692.1">
    <property type="nucleotide sequence ID" value="XM_071063591.1"/>
</dbReference>
<evidence type="ECO:0000256" key="2">
    <source>
        <dbReference type="ARBA" id="ARBA00023015"/>
    </source>
</evidence>
<evidence type="ECO:0000256" key="6">
    <source>
        <dbReference type="SAM" id="MobiDB-lite"/>
    </source>
</evidence>
<name>A0ABQ0GJR5_9PEZI</name>
<evidence type="ECO:0000313" key="7">
    <source>
        <dbReference type="EMBL" id="GAB1317961.1"/>
    </source>
</evidence>
<proteinExistence type="predicted"/>
<dbReference type="EMBL" id="BAAFSV010000004">
    <property type="protein sequence ID" value="GAB1317961.1"/>
    <property type="molecule type" value="Genomic_DNA"/>
</dbReference>
<reference evidence="7 8" key="1">
    <citation type="submission" date="2024-09" db="EMBL/GenBank/DDBJ databases">
        <title>Itraconazole resistance in Madurella fahalii resulting from another homologue of gene encoding cytochrome P450 14-alpha sterol demethylase (CYP51).</title>
        <authorList>
            <person name="Yoshioka I."/>
            <person name="Fahal A.H."/>
            <person name="Kaneko S."/>
            <person name="Yaguchi T."/>
        </authorList>
    </citation>
    <scope>NUCLEOTIDE SEQUENCE [LARGE SCALE GENOMIC DNA]</scope>
    <source>
        <strain evidence="7 8">IFM 68171</strain>
    </source>
</reference>
<evidence type="ECO:0000256" key="4">
    <source>
        <dbReference type="ARBA" id="ARBA00023163"/>
    </source>
</evidence>
<dbReference type="GeneID" id="98178914"/>
<keyword evidence="3" id="KW-0238">DNA-binding</keyword>
<sequence length="518" mass="57376">MTLLEASFNSRVRETGSSLPAGVPPLAEESSQPIDISVSPGYKGAPDDVESILEHYRRILVPRFPFVPIPTSSSAHELSLKEPFLFKVITRIVTARKRMSHDSDQSAFYRWFRQCLADELLREQRKTLEMLQAILIFTAWGDYYLCGESRGSDLTQLAISLVSDMGLDRPPSPATEHTLQEQRAALGCFYISSVMRTVLRQPASLSFTKYMVQCCDRLAKARDERSDIYLVALVRVQLLASQWSAALPRESVVGWPVVRFDEGTYQAMRSVQTEAEHITYSLSNDIRSDALLWNVNYHAVLVRISEAAIHTPSGAASAHHRIQALCSCLQSCLNVIDSFLAIPVADLTTGCPLTTMCGLALALLNIRRLLLLQNDPDWDPTIARQTVDFPGLLTKLGGKFEEAHCVYYRPHPEGALTETDMVAVTDYNLGYNPDNNDVAAPDHETWQGTGRPAVLGYLKKVRQLKAWYLSDVSTQEGPVLGNSSFDTIDAGTLFGLELATGQAESWLADTAGNDGFLL</sequence>
<accession>A0ABQ0GJR5</accession>
<evidence type="ECO:0000313" key="8">
    <source>
        <dbReference type="Proteomes" id="UP001628179"/>
    </source>
</evidence>
<dbReference type="PANTHER" id="PTHR31845:SF10">
    <property type="entry name" value="ZN(II)2CYS6 TRANSCRIPTION FACTOR (EUROFUNG)"/>
    <property type="match status" value="1"/>
</dbReference>
<evidence type="ECO:0008006" key="9">
    <source>
        <dbReference type="Google" id="ProtNLM"/>
    </source>
</evidence>
<comment type="subcellular location">
    <subcellularLocation>
        <location evidence="1">Nucleus</location>
    </subcellularLocation>
</comment>
<organism evidence="7 8">
    <name type="scientific">Madurella fahalii</name>
    <dbReference type="NCBI Taxonomy" id="1157608"/>
    <lineage>
        <taxon>Eukaryota</taxon>
        <taxon>Fungi</taxon>
        <taxon>Dikarya</taxon>
        <taxon>Ascomycota</taxon>
        <taxon>Pezizomycotina</taxon>
        <taxon>Sordariomycetes</taxon>
        <taxon>Sordariomycetidae</taxon>
        <taxon>Sordariales</taxon>
        <taxon>Sordariales incertae sedis</taxon>
        <taxon>Madurella</taxon>
    </lineage>
</organism>
<comment type="caution">
    <text evidence="7">The sequence shown here is derived from an EMBL/GenBank/DDBJ whole genome shotgun (WGS) entry which is preliminary data.</text>
</comment>
<feature type="region of interest" description="Disordered" evidence="6">
    <location>
        <begin position="8"/>
        <end position="41"/>
    </location>
</feature>
<keyword evidence="5" id="KW-0539">Nucleus</keyword>
<keyword evidence="8" id="KW-1185">Reference proteome</keyword>
<dbReference type="CDD" id="cd12148">
    <property type="entry name" value="fungal_TF_MHR"/>
    <property type="match status" value="1"/>
</dbReference>
<dbReference type="InterPro" id="IPR051089">
    <property type="entry name" value="prtT"/>
</dbReference>
<evidence type="ECO:0000256" key="3">
    <source>
        <dbReference type="ARBA" id="ARBA00023125"/>
    </source>
</evidence>
<dbReference type="PANTHER" id="PTHR31845">
    <property type="entry name" value="FINGER DOMAIN PROTEIN, PUTATIVE-RELATED"/>
    <property type="match status" value="1"/>
</dbReference>